<dbReference type="RefSeq" id="WP_147649391.1">
    <property type="nucleotide sequence ID" value="NZ_CP042806.1"/>
</dbReference>
<keyword evidence="1" id="KW-1133">Transmembrane helix</keyword>
<accession>A0A5B9EI33</accession>
<evidence type="ECO:0000313" key="3">
    <source>
        <dbReference type="Proteomes" id="UP000321820"/>
    </source>
</evidence>
<gene>
    <name evidence="2" type="ORF">FTW19_20325</name>
</gene>
<reference evidence="2 3" key="1">
    <citation type="submission" date="2019-08" db="EMBL/GenBank/DDBJ databases">
        <title>Complete genome sequence of Terriglobus albidus strain ORNL.</title>
        <authorList>
            <person name="Podar M."/>
        </authorList>
    </citation>
    <scope>NUCLEOTIDE SEQUENCE [LARGE SCALE GENOMIC DNA]</scope>
    <source>
        <strain evidence="2 3">ORNL</strain>
    </source>
</reference>
<dbReference type="InterPro" id="IPR013901">
    <property type="entry name" value="Anthrone_oxy"/>
</dbReference>
<keyword evidence="1" id="KW-0472">Membrane</keyword>
<organism evidence="2 3">
    <name type="scientific">Terriglobus albidus</name>
    <dbReference type="NCBI Taxonomy" id="1592106"/>
    <lineage>
        <taxon>Bacteria</taxon>
        <taxon>Pseudomonadati</taxon>
        <taxon>Acidobacteriota</taxon>
        <taxon>Terriglobia</taxon>
        <taxon>Terriglobales</taxon>
        <taxon>Acidobacteriaceae</taxon>
        <taxon>Terriglobus</taxon>
    </lineage>
</organism>
<dbReference type="KEGG" id="talb:FTW19_20325"/>
<keyword evidence="1" id="KW-0812">Transmembrane</keyword>
<dbReference type="AlphaFoldDB" id="A0A5B9EI33"/>
<dbReference type="EMBL" id="CP042806">
    <property type="protein sequence ID" value="QEE30121.1"/>
    <property type="molecule type" value="Genomic_DNA"/>
</dbReference>
<name>A0A5B9EI33_9BACT</name>
<keyword evidence="3" id="KW-1185">Reference proteome</keyword>
<feature type="transmembrane region" description="Helical" evidence="1">
    <location>
        <begin position="57"/>
        <end position="75"/>
    </location>
</feature>
<proteinExistence type="predicted"/>
<evidence type="ECO:0000256" key="1">
    <source>
        <dbReference type="SAM" id="Phobius"/>
    </source>
</evidence>
<dbReference type="Proteomes" id="UP000321820">
    <property type="component" value="Chromosome"/>
</dbReference>
<feature type="transmembrane region" description="Helical" evidence="1">
    <location>
        <begin position="87"/>
        <end position="108"/>
    </location>
</feature>
<evidence type="ECO:0000313" key="2">
    <source>
        <dbReference type="EMBL" id="QEE30121.1"/>
    </source>
</evidence>
<dbReference type="Pfam" id="PF08592">
    <property type="entry name" value="Anthrone_oxy"/>
    <property type="match status" value="1"/>
</dbReference>
<protein>
    <submittedName>
        <fullName evidence="2">DUF1772 domain-containing protein</fullName>
    </submittedName>
</protein>
<feature type="transmembrane region" description="Helical" evidence="1">
    <location>
        <begin position="141"/>
        <end position="158"/>
    </location>
</feature>
<dbReference type="OrthoDB" id="428263at2"/>
<sequence length="164" mass="17446">MSPRVIVPLTLFCIAGSAADGGAYFAFSTFVMQGLQRLPVDAAVTAMQQIDLTAVNPWFALALFGTGLASLALATQVIRKQPGRSSMLTAVALYLLSLAVTFGCNVPLNNTLASADAHAANAAQTWAAFYNVWMLWNHTRTILALASTVFFAIALARYEQGETA</sequence>